<reference evidence="2" key="1">
    <citation type="journal article" date="2018" name="DNA Res.">
        <title>Multiple hybrid de novo genome assembly of finger millet, an orphan allotetraploid crop.</title>
        <authorList>
            <person name="Hatakeyama M."/>
            <person name="Aluri S."/>
            <person name="Balachadran M.T."/>
            <person name="Sivarajan S.R."/>
            <person name="Patrignani A."/>
            <person name="Gruter S."/>
            <person name="Poveda L."/>
            <person name="Shimizu-Inatsugi R."/>
            <person name="Baeten J."/>
            <person name="Francoijs K.J."/>
            <person name="Nataraja K.N."/>
            <person name="Reddy Y.A.N."/>
            <person name="Phadnis S."/>
            <person name="Ravikumar R.L."/>
            <person name="Schlapbach R."/>
            <person name="Sreeman S.M."/>
            <person name="Shimizu K.K."/>
        </authorList>
    </citation>
    <scope>NUCLEOTIDE SEQUENCE</scope>
</reference>
<keyword evidence="1" id="KW-1133">Transmembrane helix</keyword>
<feature type="transmembrane region" description="Helical" evidence="1">
    <location>
        <begin position="62"/>
        <end position="81"/>
    </location>
</feature>
<name>A0AAV5F4R7_ELECO</name>
<organism evidence="2 3">
    <name type="scientific">Eleusine coracana subsp. coracana</name>
    <dbReference type="NCBI Taxonomy" id="191504"/>
    <lineage>
        <taxon>Eukaryota</taxon>
        <taxon>Viridiplantae</taxon>
        <taxon>Streptophyta</taxon>
        <taxon>Embryophyta</taxon>
        <taxon>Tracheophyta</taxon>
        <taxon>Spermatophyta</taxon>
        <taxon>Magnoliopsida</taxon>
        <taxon>Liliopsida</taxon>
        <taxon>Poales</taxon>
        <taxon>Poaceae</taxon>
        <taxon>PACMAD clade</taxon>
        <taxon>Chloridoideae</taxon>
        <taxon>Cynodonteae</taxon>
        <taxon>Eleusininae</taxon>
        <taxon>Eleusine</taxon>
    </lineage>
</organism>
<evidence type="ECO:0000256" key="1">
    <source>
        <dbReference type="SAM" id="Phobius"/>
    </source>
</evidence>
<evidence type="ECO:0000313" key="3">
    <source>
        <dbReference type="Proteomes" id="UP001054889"/>
    </source>
</evidence>
<dbReference type="AlphaFoldDB" id="A0AAV5F4R7"/>
<dbReference type="Proteomes" id="UP001054889">
    <property type="component" value="Unassembled WGS sequence"/>
</dbReference>
<dbReference type="EMBL" id="BQKI01000081">
    <property type="protein sequence ID" value="GJN29647.1"/>
    <property type="molecule type" value="Genomic_DNA"/>
</dbReference>
<keyword evidence="1" id="KW-0812">Transmembrane</keyword>
<evidence type="ECO:0000313" key="2">
    <source>
        <dbReference type="EMBL" id="GJN29647.1"/>
    </source>
</evidence>
<keyword evidence="3" id="KW-1185">Reference proteome</keyword>
<feature type="transmembrane region" description="Helical" evidence="1">
    <location>
        <begin position="126"/>
        <end position="146"/>
    </location>
</feature>
<sequence length="149" mass="16381">MASPKPLLPHQPYPAAGAPPANPHPVRGGGGGAFCRYPEFGFIPVALNYVACLYRGDNCFDFAYAFTVGLLLCLLFSLVRWSQRAPPRSDARLRLKLAVWAVDTAVIFAGTWWCTRRFDPPMPLRVAAPLWAFSAVCSALVLPMCARRD</sequence>
<protein>
    <submittedName>
        <fullName evidence="2">Uncharacterized protein</fullName>
    </submittedName>
</protein>
<feature type="transmembrane region" description="Helical" evidence="1">
    <location>
        <begin position="93"/>
        <end position="114"/>
    </location>
</feature>
<keyword evidence="1" id="KW-0472">Membrane</keyword>
<comment type="caution">
    <text evidence="2">The sequence shown here is derived from an EMBL/GenBank/DDBJ whole genome shotgun (WGS) entry which is preliminary data.</text>
</comment>
<reference evidence="2" key="2">
    <citation type="submission" date="2021-12" db="EMBL/GenBank/DDBJ databases">
        <title>Resequencing data analysis of finger millet.</title>
        <authorList>
            <person name="Hatakeyama M."/>
            <person name="Aluri S."/>
            <person name="Balachadran M.T."/>
            <person name="Sivarajan S.R."/>
            <person name="Poveda L."/>
            <person name="Shimizu-Inatsugi R."/>
            <person name="Schlapbach R."/>
            <person name="Sreeman S.M."/>
            <person name="Shimizu K.K."/>
        </authorList>
    </citation>
    <scope>NUCLEOTIDE SEQUENCE</scope>
</reference>
<accession>A0AAV5F4R7</accession>
<proteinExistence type="predicted"/>
<gene>
    <name evidence="2" type="primary">gb17896</name>
    <name evidence="2" type="ORF">PR202_gb17896</name>
</gene>